<dbReference type="InterPro" id="IPR036852">
    <property type="entry name" value="Peptidase_S8/S53_dom_sf"/>
</dbReference>
<dbReference type="Gene3D" id="3.40.50.200">
    <property type="entry name" value="Peptidase S8/S53 domain"/>
    <property type="match status" value="1"/>
</dbReference>
<evidence type="ECO:0000313" key="11">
    <source>
        <dbReference type="Proteomes" id="UP000242699"/>
    </source>
</evidence>
<dbReference type="GO" id="GO:0008240">
    <property type="term" value="F:tripeptidyl-peptidase activity"/>
    <property type="evidence" value="ECO:0007669"/>
    <property type="project" value="TreeGrafter"/>
</dbReference>
<keyword evidence="2" id="KW-0645">Protease</keyword>
<keyword evidence="3" id="KW-0479">Metal-binding</keyword>
<dbReference type="CDD" id="cd11377">
    <property type="entry name" value="Pro-peptidase_S53"/>
    <property type="match status" value="1"/>
</dbReference>
<dbReference type="PANTHER" id="PTHR14218:SF15">
    <property type="entry name" value="TRIPEPTIDYL-PEPTIDASE 1"/>
    <property type="match status" value="1"/>
</dbReference>
<comment type="cofactor">
    <cofactor evidence="1">
        <name>Ca(2+)</name>
        <dbReference type="ChEBI" id="CHEBI:29108"/>
    </cofactor>
</comment>
<dbReference type="PANTHER" id="PTHR14218">
    <property type="entry name" value="PROTEASE S8 TRIPEPTIDYL PEPTIDASE I CLN2"/>
    <property type="match status" value="1"/>
</dbReference>
<protein>
    <submittedName>
        <fullName evidence="10">Peptidase S53</fullName>
    </submittedName>
</protein>
<reference evidence="10 11" key="1">
    <citation type="journal article" date="2014" name="BMC Genomics">
        <title>Comparison of environmental and isolate Sulfobacillus genomes reveals diverse carbon, sulfur, nitrogen, and hydrogen metabolisms.</title>
        <authorList>
            <person name="Justice N.B."/>
            <person name="Norman A."/>
            <person name="Brown C.T."/>
            <person name="Singh A."/>
            <person name="Thomas B.C."/>
            <person name="Banfield J.F."/>
        </authorList>
    </citation>
    <scope>NUCLEOTIDE SEQUENCE [LARGE SCALE GENOMIC DNA]</scope>
    <source>
        <strain evidence="10">AMDSBA1</strain>
    </source>
</reference>
<evidence type="ECO:0000256" key="3">
    <source>
        <dbReference type="ARBA" id="ARBA00022723"/>
    </source>
</evidence>
<sequence length="654" mass="71454">MSKIYSSPIKDFLRPSAKFYRVRRRIFLVTPTEQYLILSAGLINNWEDDIVSKPRMLVLSSAAMASVLFFGSQTLAASTPATLSVLHDNVAHNLLRQSTMTGSASSSTPTTFEVTLNWRHQNQLQSEIRQMYTPTSPQYHHFLTVSQFIAQFSPTLSEVQSVSHYFSQFGITLKKTSTNRNTLEFTGTYGQIEQALHIQMMRYQHHNQSFTANNQDPSVPANIAGLISGFIGLTNYHAFHSSLANTRSLSHNHSGRSSTSQPQGYSPQQIAQAYQISPLYKSGALGQNQTIAIATLATFKPSDAQYFWKYYHINRGSASLNIVPVDGGYPTGDSGAGSGRVETSLDVERSGSLAPRANILVYEAPNTSQGFYDLFSAVVSQDRAQTMSCSWGEDELLATPAYDMAINNIFMEGAAQGQSLFCASGDSGAYDGYPEIAAPSVDFPASSPYITAAGGTTLPINGQVPIPGGSIPMRTEHGWGWSYLLPYYKNFGYSTEAQFYSVIFPVGSGGGTSAIFRRPFYQLGADFPQTAGRNVPDVALNADPFTGYAIYDTSPGTSYGEGWLNGFGGTSFASPQWAGITATMDSALRAQIGFANPLFYTVFQSPQNTLFPAFHTITKGNNWFYYDHAGYNRVTGLGSPDVYNLTRDILSLTH</sequence>
<dbReference type="SMART" id="SM00944">
    <property type="entry name" value="Pro-kuma_activ"/>
    <property type="match status" value="1"/>
</dbReference>
<dbReference type="SUPFAM" id="SSF52743">
    <property type="entry name" value="Subtilisin-like"/>
    <property type="match status" value="1"/>
</dbReference>
<dbReference type="AlphaFoldDB" id="A0A2T2X0L2"/>
<dbReference type="Proteomes" id="UP000242699">
    <property type="component" value="Unassembled WGS sequence"/>
</dbReference>
<evidence type="ECO:0000256" key="2">
    <source>
        <dbReference type="ARBA" id="ARBA00022670"/>
    </source>
</evidence>
<dbReference type="GO" id="GO:0046872">
    <property type="term" value="F:metal ion binding"/>
    <property type="evidence" value="ECO:0007669"/>
    <property type="project" value="UniProtKB-KW"/>
</dbReference>
<evidence type="ECO:0000256" key="7">
    <source>
        <dbReference type="ARBA" id="ARBA00023145"/>
    </source>
</evidence>
<keyword evidence="7" id="KW-0865">Zymogen</keyword>
<comment type="caution">
    <text evidence="10">The sequence shown here is derived from an EMBL/GenBank/DDBJ whole genome shotgun (WGS) entry which is preliminary data.</text>
</comment>
<dbReference type="InterPro" id="IPR050819">
    <property type="entry name" value="Tripeptidyl-peptidase_I"/>
</dbReference>
<dbReference type="InterPro" id="IPR030400">
    <property type="entry name" value="Sedolisin_dom"/>
</dbReference>
<evidence type="ECO:0000256" key="6">
    <source>
        <dbReference type="ARBA" id="ARBA00022837"/>
    </source>
</evidence>
<dbReference type="InterPro" id="IPR023828">
    <property type="entry name" value="Peptidase_S8_Ser-AS"/>
</dbReference>
<feature type="region of interest" description="Disordered" evidence="8">
    <location>
        <begin position="247"/>
        <end position="267"/>
    </location>
</feature>
<organism evidence="10 11">
    <name type="scientific">Sulfobacillus benefaciens</name>
    <dbReference type="NCBI Taxonomy" id="453960"/>
    <lineage>
        <taxon>Bacteria</taxon>
        <taxon>Bacillati</taxon>
        <taxon>Bacillota</taxon>
        <taxon>Clostridia</taxon>
        <taxon>Eubacteriales</taxon>
        <taxon>Clostridiales Family XVII. Incertae Sedis</taxon>
        <taxon>Sulfobacillus</taxon>
    </lineage>
</organism>
<dbReference type="GO" id="GO:0004252">
    <property type="term" value="F:serine-type endopeptidase activity"/>
    <property type="evidence" value="ECO:0007669"/>
    <property type="project" value="InterPro"/>
</dbReference>
<keyword evidence="5" id="KW-0720">Serine protease</keyword>
<accession>A0A2T2X0L2</accession>
<evidence type="ECO:0000313" key="10">
    <source>
        <dbReference type="EMBL" id="PSR28016.1"/>
    </source>
</evidence>
<keyword evidence="4" id="KW-0378">Hydrolase</keyword>
<keyword evidence="6" id="KW-0106">Calcium</keyword>
<proteinExistence type="predicted"/>
<evidence type="ECO:0000259" key="9">
    <source>
        <dbReference type="PROSITE" id="PS51695"/>
    </source>
</evidence>
<dbReference type="InterPro" id="IPR000209">
    <property type="entry name" value="Peptidase_S8/S53_dom"/>
</dbReference>
<dbReference type="Pfam" id="PF00082">
    <property type="entry name" value="Peptidase_S8"/>
    <property type="match status" value="1"/>
</dbReference>
<feature type="domain" description="Peptidase S53" evidence="9">
    <location>
        <begin position="264"/>
        <end position="652"/>
    </location>
</feature>
<evidence type="ECO:0000256" key="4">
    <source>
        <dbReference type="ARBA" id="ARBA00022801"/>
    </source>
</evidence>
<dbReference type="CDD" id="cd04056">
    <property type="entry name" value="Peptidases_S53"/>
    <property type="match status" value="1"/>
</dbReference>
<gene>
    <name evidence="10" type="ORF">C7B43_10690</name>
</gene>
<dbReference type="PROSITE" id="PS00138">
    <property type="entry name" value="SUBTILASE_SER"/>
    <property type="match status" value="1"/>
</dbReference>
<dbReference type="SUPFAM" id="SSF54897">
    <property type="entry name" value="Protease propeptides/inhibitors"/>
    <property type="match status" value="1"/>
</dbReference>
<evidence type="ECO:0000256" key="5">
    <source>
        <dbReference type="ARBA" id="ARBA00022825"/>
    </source>
</evidence>
<evidence type="ECO:0000256" key="1">
    <source>
        <dbReference type="ARBA" id="ARBA00001913"/>
    </source>
</evidence>
<name>A0A2T2X0L2_9FIRM</name>
<dbReference type="EMBL" id="PXYT01000022">
    <property type="protein sequence ID" value="PSR28016.1"/>
    <property type="molecule type" value="Genomic_DNA"/>
</dbReference>
<evidence type="ECO:0000256" key="8">
    <source>
        <dbReference type="SAM" id="MobiDB-lite"/>
    </source>
</evidence>
<dbReference type="InterPro" id="IPR015366">
    <property type="entry name" value="S53_propep"/>
</dbReference>
<dbReference type="PROSITE" id="PS51695">
    <property type="entry name" value="SEDOLISIN"/>
    <property type="match status" value="1"/>
</dbReference>
<dbReference type="GO" id="GO:0006508">
    <property type="term" value="P:proteolysis"/>
    <property type="evidence" value="ECO:0007669"/>
    <property type="project" value="UniProtKB-KW"/>
</dbReference>
<dbReference type="Pfam" id="PF09286">
    <property type="entry name" value="Pro-kuma_activ"/>
    <property type="match status" value="1"/>
</dbReference>